<dbReference type="RefSeq" id="WP_083550989.1">
    <property type="nucleotide sequence ID" value="NZ_FRBL01000016.1"/>
</dbReference>
<evidence type="ECO:0000313" key="2">
    <source>
        <dbReference type="EMBL" id="SHM98015.1"/>
    </source>
</evidence>
<dbReference type="OrthoDB" id="891773at2"/>
<dbReference type="InterPro" id="IPR019861">
    <property type="entry name" value="PorP/SprF_Bacteroidetes"/>
</dbReference>
<sequence>MKYFYQKIFVSLSFASLLLGSAAKVQAQTLSRAGALLDPSSTQYFQNQYLANPAMAGIDTGFHFNAAYRRQLDGIDGAPTTKFFSADGYIGSRIGGGINVMNDQAGLLNRTRVALTYAYHLPLSQNGNMLHFGLSLGMNFQRIDYSKVNGDPNDPSVNAFNRRDDYFEADYGMAYTDQHWTIQAALPNIRSTFSNKDYVGADGGVIFFSGVSYKFQLESVFSSIEPKACYRSIKGYDGIVDLGVNLGLLQQKLNVLGLYHTSGTYTVGAGFYLLDAVRLNLMYTKQSGGYKNYTDGGFEAGLTLDLFK</sequence>
<organism evidence="2 3">
    <name type="scientific">Chitinophaga jiangningensis</name>
    <dbReference type="NCBI Taxonomy" id="1419482"/>
    <lineage>
        <taxon>Bacteria</taxon>
        <taxon>Pseudomonadati</taxon>
        <taxon>Bacteroidota</taxon>
        <taxon>Chitinophagia</taxon>
        <taxon>Chitinophagales</taxon>
        <taxon>Chitinophagaceae</taxon>
        <taxon>Chitinophaga</taxon>
    </lineage>
</organism>
<feature type="signal peptide" evidence="1">
    <location>
        <begin position="1"/>
        <end position="27"/>
    </location>
</feature>
<protein>
    <submittedName>
        <fullName evidence="2">Type IX secretion system membrane protein, PorP/SprF family</fullName>
    </submittedName>
</protein>
<name>A0A1M7N3K6_9BACT</name>
<dbReference type="Proteomes" id="UP000184420">
    <property type="component" value="Unassembled WGS sequence"/>
</dbReference>
<dbReference type="AlphaFoldDB" id="A0A1M7N3K6"/>
<dbReference type="STRING" id="1419482.SAMN05444266_11643"/>
<keyword evidence="3" id="KW-1185">Reference proteome</keyword>
<evidence type="ECO:0000313" key="3">
    <source>
        <dbReference type="Proteomes" id="UP000184420"/>
    </source>
</evidence>
<feature type="chain" id="PRO_5012884413" evidence="1">
    <location>
        <begin position="28"/>
        <end position="308"/>
    </location>
</feature>
<keyword evidence="1" id="KW-0732">Signal</keyword>
<accession>A0A1M7N3K6</accession>
<dbReference type="Pfam" id="PF11751">
    <property type="entry name" value="PorP_SprF"/>
    <property type="match status" value="1"/>
</dbReference>
<proteinExistence type="predicted"/>
<evidence type="ECO:0000256" key="1">
    <source>
        <dbReference type="SAM" id="SignalP"/>
    </source>
</evidence>
<gene>
    <name evidence="2" type="ORF">SAMN05444266_11643</name>
</gene>
<dbReference type="EMBL" id="FRBL01000016">
    <property type="protein sequence ID" value="SHM98015.1"/>
    <property type="molecule type" value="Genomic_DNA"/>
</dbReference>
<reference evidence="2 3" key="1">
    <citation type="submission" date="2016-11" db="EMBL/GenBank/DDBJ databases">
        <authorList>
            <person name="Jaros S."/>
            <person name="Januszkiewicz K."/>
            <person name="Wedrychowicz H."/>
        </authorList>
    </citation>
    <scope>NUCLEOTIDE SEQUENCE [LARGE SCALE GENOMIC DNA]</scope>
    <source>
        <strain evidence="2 3">DSM 27406</strain>
    </source>
</reference>
<dbReference type="NCBIfam" id="TIGR03519">
    <property type="entry name" value="T9SS_PorP_fam"/>
    <property type="match status" value="1"/>
</dbReference>